<dbReference type="PANTHER" id="PTHR10000">
    <property type="entry name" value="PHOSPHOSERINE PHOSPHATASE"/>
    <property type="match status" value="1"/>
</dbReference>
<dbReference type="PANTHER" id="PTHR10000:SF53">
    <property type="entry name" value="5-AMINO-6-(5-PHOSPHO-D-RIBITYLAMINO)URACIL PHOSPHATASE YBJI-RELATED"/>
    <property type="match status" value="1"/>
</dbReference>
<dbReference type="EMBL" id="JAGGLB010000033">
    <property type="protein sequence ID" value="MBP1995312.1"/>
    <property type="molecule type" value="Genomic_DNA"/>
</dbReference>
<accession>A0ABS4J668</accession>
<dbReference type="Gene3D" id="3.40.50.1000">
    <property type="entry name" value="HAD superfamily/HAD-like"/>
    <property type="match status" value="1"/>
</dbReference>
<dbReference type="Proteomes" id="UP001519287">
    <property type="component" value="Unassembled WGS sequence"/>
</dbReference>
<dbReference type="InterPro" id="IPR006379">
    <property type="entry name" value="HAD-SF_hydro_IIB"/>
</dbReference>
<sequence length="256" mass="29096">MMKFVFDLDGTICFHGQPVSETLLKCFEDLVNENHEIIFASARPIRDMLPVIHQRFHKYSLIGGNGSLVSTYGSITHIESFHNAQVLKVLQFIEEHQATYLIDSDWDYSYTGPLDHHILKNVDASKLAKQVPIESLMSVVKILILTANDMENLAEKITNLGVVIHRHRNENVLDISPQNIHKWNALKQLGVKEKQFIAFGNDANDIPMFKKAQHTVMIGHHDDLAQYATETIPLEGNYEEKIVAKLKELAFGQLIN</sequence>
<dbReference type="Pfam" id="PF08282">
    <property type="entry name" value="Hydrolase_3"/>
    <property type="match status" value="1"/>
</dbReference>
<dbReference type="SUPFAM" id="SSF56784">
    <property type="entry name" value="HAD-like"/>
    <property type="match status" value="1"/>
</dbReference>
<keyword evidence="2" id="KW-1185">Reference proteome</keyword>
<evidence type="ECO:0000313" key="1">
    <source>
        <dbReference type="EMBL" id="MBP1995312.1"/>
    </source>
</evidence>
<dbReference type="InterPro" id="IPR023214">
    <property type="entry name" value="HAD_sf"/>
</dbReference>
<dbReference type="NCBIfam" id="TIGR01484">
    <property type="entry name" value="HAD-SF-IIB"/>
    <property type="match status" value="1"/>
</dbReference>
<proteinExistence type="predicted"/>
<gene>
    <name evidence="1" type="ORF">J2Z66_006954</name>
</gene>
<evidence type="ECO:0000313" key="2">
    <source>
        <dbReference type="Proteomes" id="UP001519287"/>
    </source>
</evidence>
<reference evidence="1 2" key="1">
    <citation type="submission" date="2021-03" db="EMBL/GenBank/DDBJ databases">
        <title>Genomic Encyclopedia of Type Strains, Phase IV (KMG-IV): sequencing the most valuable type-strain genomes for metagenomic binning, comparative biology and taxonomic classification.</title>
        <authorList>
            <person name="Goeker M."/>
        </authorList>
    </citation>
    <scope>NUCLEOTIDE SEQUENCE [LARGE SCALE GENOMIC DNA]</scope>
    <source>
        <strain evidence="1 2">DSM 26048</strain>
    </source>
</reference>
<name>A0ABS4J668_9BACL</name>
<dbReference type="InterPro" id="IPR036412">
    <property type="entry name" value="HAD-like_sf"/>
</dbReference>
<protein>
    <submittedName>
        <fullName evidence="1">Cof subfamily protein (Haloacid dehalogenase superfamily)</fullName>
    </submittedName>
</protein>
<dbReference type="Gene3D" id="3.30.1240.10">
    <property type="match status" value="1"/>
</dbReference>
<comment type="caution">
    <text evidence="1">The sequence shown here is derived from an EMBL/GenBank/DDBJ whole genome shotgun (WGS) entry which is preliminary data.</text>
</comment>
<organism evidence="1 2">
    <name type="scientific">Paenibacillus eucommiae</name>
    <dbReference type="NCBI Taxonomy" id="1355755"/>
    <lineage>
        <taxon>Bacteria</taxon>
        <taxon>Bacillati</taxon>
        <taxon>Bacillota</taxon>
        <taxon>Bacilli</taxon>
        <taxon>Bacillales</taxon>
        <taxon>Paenibacillaceae</taxon>
        <taxon>Paenibacillus</taxon>
    </lineage>
</organism>